<dbReference type="InterPro" id="IPR011622">
    <property type="entry name" value="7TMR_DISM_rcpt_extracell_dom2"/>
</dbReference>
<dbReference type="Gene3D" id="2.60.40.2380">
    <property type="match status" value="1"/>
</dbReference>
<evidence type="ECO:0000313" key="3">
    <source>
        <dbReference type="EMBL" id="BDA78139.1"/>
    </source>
</evidence>
<feature type="transmembrane region" description="Helical" evidence="1">
    <location>
        <begin position="307"/>
        <end position="330"/>
    </location>
</feature>
<dbReference type="SUPFAM" id="SSF55785">
    <property type="entry name" value="PYP-like sensor domain (PAS domain)"/>
    <property type="match status" value="1"/>
</dbReference>
<dbReference type="InterPro" id="IPR000014">
    <property type="entry name" value="PAS"/>
</dbReference>
<dbReference type="PROSITE" id="PS50112">
    <property type="entry name" value="PAS"/>
    <property type="match status" value="1"/>
</dbReference>
<dbReference type="EMBL" id="AP025028">
    <property type="protein sequence ID" value="BDA78139.1"/>
    <property type="molecule type" value="Genomic_DNA"/>
</dbReference>
<dbReference type="Gene3D" id="3.30.450.20">
    <property type="entry name" value="PAS domain"/>
    <property type="match status" value="1"/>
</dbReference>
<proteinExistence type="predicted"/>
<dbReference type="SUPFAM" id="SSF55874">
    <property type="entry name" value="ATPase domain of HSP90 chaperone/DNA topoisomerase II/histidine kinase"/>
    <property type="match status" value="1"/>
</dbReference>
<sequence>MKINLKNVFYSLVLVLFLPTVPIFSQAPLVLDHHMEGKTAWQNTLILEDTSASFSKDEIVSGKRDSEFSKLLSPNLGFSSSQFWIRLPVQNPSPDTLEWMLEYNFPLIDEIEIYGNHLPSGIRSITGDSFPFSERNADYRNVVFPLVEKPKTQSVYYIRIKSESTIPISLEAWSTKELISKMTKEQILFGLFYGILSVMAIYNFSIFVFTRDYSYLFYVIFITSISLFHLSNNGFAFQYLWPNSLWWANYCLPFFICSSCFTGISFATYFLNLKKHAPLFAKLLTYWFGILVAVSIVIFFLPYRIAVLTSIGFAVPAAIIMIISGIIALLKRSRTARFYLIAWTFFLLGCLLFSLKSLGILPDNHVTRWMIQIGTALELVLLSLGLADRINYLSRTLRENIRELSGNKIRIEESEKRFKEIFQGSEEVIFMLNESFEILNANRSLSRHLGFRLDDVKGKKITHLLYSTKKKAGFNELYVNDKFDELNKTKKVVHFQTEFAQKYVKEPKDMKCSIQFVELEDTREILVKLSPQYEDTLSKLVVSERIEFSMNNYLRNAELISQKITSQLAQHMDSVEQTEVRTAVREILINAIEHGNLNIGFEEKSNALIEGNYLEFLQKRQEDARYNRKKVFISYVLNEEYVAYRILDEGKGFDHQKVFSKTMEELNDALEQHGRGILMTRSVFDRVEYNDAGNQVSLIKYLKKPS</sequence>
<gene>
    <name evidence="3" type="ORF">LPTSP3_g10690</name>
</gene>
<evidence type="ECO:0000256" key="1">
    <source>
        <dbReference type="SAM" id="Phobius"/>
    </source>
</evidence>
<feature type="transmembrane region" description="Helical" evidence="1">
    <location>
        <begin position="283"/>
        <end position="301"/>
    </location>
</feature>
<dbReference type="InterPro" id="IPR003594">
    <property type="entry name" value="HATPase_dom"/>
</dbReference>
<evidence type="ECO:0000313" key="4">
    <source>
        <dbReference type="Proteomes" id="UP000245263"/>
    </source>
</evidence>
<accession>A0ABN6KB37</accession>
<dbReference type="NCBIfam" id="TIGR00229">
    <property type="entry name" value="sensory_box"/>
    <property type="match status" value="1"/>
</dbReference>
<feature type="transmembrane region" description="Helical" evidence="1">
    <location>
        <begin position="247"/>
        <end position="271"/>
    </location>
</feature>
<organism evidence="3 4">
    <name type="scientific">Leptospira kobayashii</name>
    <dbReference type="NCBI Taxonomy" id="1917830"/>
    <lineage>
        <taxon>Bacteria</taxon>
        <taxon>Pseudomonadati</taxon>
        <taxon>Spirochaetota</taxon>
        <taxon>Spirochaetia</taxon>
        <taxon>Leptospirales</taxon>
        <taxon>Leptospiraceae</taxon>
        <taxon>Leptospira</taxon>
    </lineage>
</organism>
<evidence type="ECO:0000259" key="2">
    <source>
        <dbReference type="PROSITE" id="PS50112"/>
    </source>
</evidence>
<feature type="transmembrane region" description="Helical" evidence="1">
    <location>
        <begin position="187"/>
        <end position="209"/>
    </location>
</feature>
<reference evidence="3 4" key="1">
    <citation type="submission" date="2021-08" db="EMBL/GenBank/DDBJ databases">
        <title>Complete genome sequence of Leptospira kobayashii strain E30.</title>
        <authorList>
            <person name="Nakao R."/>
            <person name="Nakamura S."/>
            <person name="Masuzawa T."/>
            <person name="Koizumi N."/>
        </authorList>
    </citation>
    <scope>NUCLEOTIDE SEQUENCE [LARGE SCALE GENOMIC DNA]</scope>
    <source>
        <strain evidence="3 4">E30</strain>
    </source>
</reference>
<dbReference type="Pfam" id="PF07696">
    <property type="entry name" value="7TMR-DISMED2"/>
    <property type="match status" value="1"/>
</dbReference>
<keyword evidence="1" id="KW-0472">Membrane</keyword>
<dbReference type="CDD" id="cd16936">
    <property type="entry name" value="HATPase_RsbW-like"/>
    <property type="match status" value="1"/>
</dbReference>
<dbReference type="RefSeq" id="WP_242935370.1">
    <property type="nucleotide sequence ID" value="NZ_AP025028.1"/>
</dbReference>
<feature type="transmembrane region" description="Helical" evidence="1">
    <location>
        <begin position="337"/>
        <end position="357"/>
    </location>
</feature>
<keyword evidence="1" id="KW-0812">Transmembrane</keyword>
<feature type="transmembrane region" description="Helical" evidence="1">
    <location>
        <begin position="216"/>
        <end position="241"/>
    </location>
</feature>
<dbReference type="Pfam" id="PF07695">
    <property type="entry name" value="7TMR-DISM_7TM"/>
    <property type="match status" value="1"/>
</dbReference>
<dbReference type="InterPro" id="IPR035965">
    <property type="entry name" value="PAS-like_dom_sf"/>
</dbReference>
<dbReference type="Gene3D" id="3.30.565.10">
    <property type="entry name" value="Histidine kinase-like ATPase, C-terminal domain"/>
    <property type="match status" value="1"/>
</dbReference>
<dbReference type="InterPro" id="IPR036890">
    <property type="entry name" value="HATPase_C_sf"/>
</dbReference>
<feature type="domain" description="PAS" evidence="2">
    <location>
        <begin position="414"/>
        <end position="459"/>
    </location>
</feature>
<keyword evidence="4" id="KW-1185">Reference proteome</keyword>
<dbReference type="InterPro" id="IPR011623">
    <property type="entry name" value="7TMR_DISM_rcpt_extracell_dom1"/>
</dbReference>
<dbReference type="Pfam" id="PF13581">
    <property type="entry name" value="HATPase_c_2"/>
    <property type="match status" value="1"/>
</dbReference>
<keyword evidence="1" id="KW-1133">Transmembrane helix</keyword>
<protein>
    <recommendedName>
        <fullName evidence="2">PAS domain-containing protein</fullName>
    </recommendedName>
</protein>
<name>A0ABN6KB37_9LEPT</name>
<dbReference type="Proteomes" id="UP000245263">
    <property type="component" value="Chromosome 1"/>
</dbReference>